<protein>
    <submittedName>
        <fullName evidence="5">Putative HTH-type transcriptional regulator YdeC</fullName>
    </submittedName>
</protein>
<dbReference type="GO" id="GO:0003700">
    <property type="term" value="F:DNA-binding transcription factor activity"/>
    <property type="evidence" value="ECO:0007669"/>
    <property type="project" value="InterPro"/>
</dbReference>
<dbReference type="SUPFAM" id="SSF51215">
    <property type="entry name" value="Regulatory protein AraC"/>
    <property type="match status" value="1"/>
</dbReference>
<keyword evidence="1" id="KW-0805">Transcription regulation</keyword>
<dbReference type="InterPro" id="IPR014710">
    <property type="entry name" value="RmlC-like_jellyroll"/>
</dbReference>
<dbReference type="InterPro" id="IPR013096">
    <property type="entry name" value="Cupin_2"/>
</dbReference>
<dbReference type="Pfam" id="PF12833">
    <property type="entry name" value="HTH_18"/>
    <property type="match status" value="1"/>
</dbReference>
<dbReference type="Pfam" id="PF07883">
    <property type="entry name" value="Cupin_2"/>
    <property type="match status" value="1"/>
</dbReference>
<dbReference type="RefSeq" id="WP_342672110.1">
    <property type="nucleotide sequence ID" value="NZ_MDER01000029.1"/>
</dbReference>
<keyword evidence="3" id="KW-0804">Transcription</keyword>
<organism evidence="5 6">
    <name type="scientific">Paenibacillus nuruki</name>
    <dbReference type="NCBI Taxonomy" id="1886670"/>
    <lineage>
        <taxon>Bacteria</taxon>
        <taxon>Bacillati</taxon>
        <taxon>Bacillota</taxon>
        <taxon>Bacilli</taxon>
        <taxon>Bacillales</taxon>
        <taxon>Paenibacillaceae</taxon>
        <taxon>Paenibacillus</taxon>
    </lineage>
</organism>
<dbReference type="InterPro" id="IPR009057">
    <property type="entry name" value="Homeodomain-like_sf"/>
</dbReference>
<sequence>MIQEQLREELKENRIHGSLMYPVSVYPMDDIEEETVLECHWHEEPELILVTKGRALFQIGTIPYEVHAGEAVFVNSGEIHTAYQMEHESCSFVATVFSMSLLNSAGYDMIQARFIDPLLRKQMVLPVHIRGQEVWEQEVLTLLNQIVDINKQQTVTCELTTKAYLYLIFAQMIEHMDTQVALIPAPSDKVQRLKTVLGHIHDNYQQPLRLRELAEQINMSEGHFCRFFKSLTQKSPIDYINRYRTQQACRLLESSDRKIVDISLEVGFDSLSYFISVFKQHRGSTPSQYRKQTNGVSNSFITELQKNSIE</sequence>
<dbReference type="PANTHER" id="PTHR43280">
    <property type="entry name" value="ARAC-FAMILY TRANSCRIPTIONAL REGULATOR"/>
    <property type="match status" value="1"/>
</dbReference>
<accession>A0A1E3L9U3</accession>
<evidence type="ECO:0000256" key="3">
    <source>
        <dbReference type="ARBA" id="ARBA00023163"/>
    </source>
</evidence>
<name>A0A1E3L9U3_9BACL</name>
<evidence type="ECO:0000256" key="2">
    <source>
        <dbReference type="ARBA" id="ARBA00023125"/>
    </source>
</evidence>
<dbReference type="SUPFAM" id="SSF46689">
    <property type="entry name" value="Homeodomain-like"/>
    <property type="match status" value="2"/>
</dbReference>
<comment type="caution">
    <text evidence="5">The sequence shown here is derived from an EMBL/GenBank/DDBJ whole genome shotgun (WGS) entry which is preliminary data.</text>
</comment>
<dbReference type="Gene3D" id="1.10.10.60">
    <property type="entry name" value="Homeodomain-like"/>
    <property type="match status" value="2"/>
</dbReference>
<evidence type="ECO:0000256" key="1">
    <source>
        <dbReference type="ARBA" id="ARBA00023015"/>
    </source>
</evidence>
<dbReference type="InterPro" id="IPR020449">
    <property type="entry name" value="Tscrpt_reg_AraC-type_HTH"/>
</dbReference>
<dbReference type="PATRIC" id="fig|1886670.3.peg.895"/>
<evidence type="ECO:0000313" key="5">
    <source>
        <dbReference type="EMBL" id="ODP29720.1"/>
    </source>
</evidence>
<dbReference type="AlphaFoldDB" id="A0A1E3L9U3"/>
<keyword evidence="6" id="KW-1185">Reference proteome</keyword>
<dbReference type="InterPro" id="IPR018060">
    <property type="entry name" value="HTH_AraC"/>
</dbReference>
<dbReference type="PROSITE" id="PS01124">
    <property type="entry name" value="HTH_ARAC_FAMILY_2"/>
    <property type="match status" value="1"/>
</dbReference>
<dbReference type="PRINTS" id="PR00032">
    <property type="entry name" value="HTHARAC"/>
</dbReference>
<feature type="domain" description="HTH araC/xylS-type" evidence="4">
    <location>
        <begin position="194"/>
        <end position="292"/>
    </location>
</feature>
<gene>
    <name evidence="5" type="ORF">PTI45_00874</name>
</gene>
<dbReference type="Proteomes" id="UP000094578">
    <property type="component" value="Unassembled WGS sequence"/>
</dbReference>
<evidence type="ECO:0000259" key="4">
    <source>
        <dbReference type="PROSITE" id="PS01124"/>
    </source>
</evidence>
<dbReference type="STRING" id="1886670.PTI45_00874"/>
<dbReference type="Gene3D" id="2.60.120.10">
    <property type="entry name" value="Jelly Rolls"/>
    <property type="match status" value="1"/>
</dbReference>
<keyword evidence="2" id="KW-0238">DNA-binding</keyword>
<reference evidence="5 6" key="1">
    <citation type="submission" date="2016-08" db="EMBL/GenBank/DDBJ databases">
        <title>Genome sequencing of Paenibacillus sp. TI45-13ar, isolated from Korean traditional nuruk.</title>
        <authorList>
            <person name="Kim S.-J."/>
        </authorList>
    </citation>
    <scope>NUCLEOTIDE SEQUENCE [LARGE SCALE GENOMIC DNA]</scope>
    <source>
        <strain evidence="5 6">TI45-13ar</strain>
    </source>
</reference>
<dbReference type="InterPro" id="IPR037923">
    <property type="entry name" value="HTH-like"/>
</dbReference>
<dbReference type="GO" id="GO:0043565">
    <property type="term" value="F:sequence-specific DNA binding"/>
    <property type="evidence" value="ECO:0007669"/>
    <property type="project" value="InterPro"/>
</dbReference>
<proteinExistence type="predicted"/>
<dbReference type="EMBL" id="MDER01000029">
    <property type="protein sequence ID" value="ODP29720.1"/>
    <property type="molecule type" value="Genomic_DNA"/>
</dbReference>
<dbReference type="SMART" id="SM00342">
    <property type="entry name" value="HTH_ARAC"/>
    <property type="match status" value="1"/>
</dbReference>
<dbReference type="PANTHER" id="PTHR43280:SF2">
    <property type="entry name" value="HTH-TYPE TRANSCRIPTIONAL REGULATOR EXSA"/>
    <property type="match status" value="1"/>
</dbReference>
<evidence type="ECO:0000313" key="6">
    <source>
        <dbReference type="Proteomes" id="UP000094578"/>
    </source>
</evidence>